<evidence type="ECO:0000259" key="1">
    <source>
        <dbReference type="PROSITE" id="PS50097"/>
    </source>
</evidence>
<dbReference type="InterPro" id="IPR003131">
    <property type="entry name" value="T1-type_BTB"/>
</dbReference>
<accession>A0A1W0A8R6</accession>
<dbReference type="SMART" id="SM00225">
    <property type="entry name" value="BTB"/>
    <property type="match status" value="1"/>
</dbReference>
<keyword evidence="3" id="KW-1185">Reference proteome</keyword>
<dbReference type="PANTHER" id="PTHR11145:SF8">
    <property type="entry name" value="RE57120P"/>
    <property type="match status" value="1"/>
</dbReference>
<dbReference type="AlphaFoldDB" id="A0A1W0A8R6"/>
<sequence length="216" mass="24452">MHSIVVLDVGGTHFKTTKTTLLKFKGTYFHGLLGSGKWQPQDNGSYFIDLDPECFKSILNYLQLGVISFEDLDYYTCAKLLGSIEYLSIPLPHLVWDPMASAPFACFSRNLRQAQRPKISTTLEAVGFQPCDSYTVAIQNMRVHLHIGFSSKYGVFKQTIQLNPLGGTDIPMLVHLHYHRVNSKMYLKNDRKNQIANVSSISYDDVLLPISLQFKT</sequence>
<dbReference type="STRING" id="74557.A0A1W0A8R6"/>
<comment type="caution">
    <text evidence="2">The sequence shown here is derived from an EMBL/GenBank/DDBJ whole genome shotgun (WGS) entry which is preliminary data.</text>
</comment>
<dbReference type="PROSITE" id="PS50097">
    <property type="entry name" value="BTB"/>
    <property type="match status" value="1"/>
</dbReference>
<dbReference type="SUPFAM" id="SSF54695">
    <property type="entry name" value="POZ domain"/>
    <property type="match status" value="1"/>
</dbReference>
<dbReference type="EMBL" id="JNBS01000322">
    <property type="protein sequence ID" value="OQS06618.1"/>
    <property type="molecule type" value="Genomic_DNA"/>
</dbReference>
<dbReference type="CDD" id="cd18316">
    <property type="entry name" value="BTB_POZ_KCTD-like"/>
    <property type="match status" value="1"/>
</dbReference>
<dbReference type="Pfam" id="PF02214">
    <property type="entry name" value="BTB_2"/>
    <property type="match status" value="1"/>
</dbReference>
<reference evidence="2 3" key="1">
    <citation type="journal article" date="2014" name="Genome Biol. Evol.">
        <title>The secreted proteins of Achlya hypogyna and Thraustotheca clavata identify the ancestral oomycete secretome and reveal gene acquisitions by horizontal gene transfer.</title>
        <authorList>
            <person name="Misner I."/>
            <person name="Blouin N."/>
            <person name="Leonard G."/>
            <person name="Richards T.A."/>
            <person name="Lane C.E."/>
        </authorList>
    </citation>
    <scope>NUCLEOTIDE SEQUENCE [LARGE SCALE GENOMIC DNA]</scope>
    <source>
        <strain evidence="2 3">ATCC 34112</strain>
    </source>
</reference>
<organism evidence="2 3">
    <name type="scientific">Thraustotheca clavata</name>
    <dbReference type="NCBI Taxonomy" id="74557"/>
    <lineage>
        <taxon>Eukaryota</taxon>
        <taxon>Sar</taxon>
        <taxon>Stramenopiles</taxon>
        <taxon>Oomycota</taxon>
        <taxon>Saprolegniomycetes</taxon>
        <taxon>Saprolegniales</taxon>
        <taxon>Achlyaceae</taxon>
        <taxon>Thraustotheca</taxon>
    </lineage>
</organism>
<dbReference type="OrthoDB" id="2414723at2759"/>
<protein>
    <recommendedName>
        <fullName evidence="1">BTB domain-containing protein</fullName>
    </recommendedName>
</protein>
<feature type="domain" description="BTB" evidence="1">
    <location>
        <begin position="3"/>
        <end position="71"/>
    </location>
</feature>
<dbReference type="InterPro" id="IPR045068">
    <property type="entry name" value="BACURD1-3"/>
</dbReference>
<dbReference type="InterPro" id="IPR011333">
    <property type="entry name" value="SKP1/BTB/POZ_sf"/>
</dbReference>
<gene>
    <name evidence="2" type="ORF">THRCLA_20336</name>
</gene>
<evidence type="ECO:0000313" key="3">
    <source>
        <dbReference type="Proteomes" id="UP000243217"/>
    </source>
</evidence>
<evidence type="ECO:0000313" key="2">
    <source>
        <dbReference type="EMBL" id="OQS06618.1"/>
    </source>
</evidence>
<proteinExistence type="predicted"/>
<dbReference type="Gene3D" id="3.30.710.10">
    <property type="entry name" value="Potassium Channel Kv1.1, Chain A"/>
    <property type="match status" value="1"/>
</dbReference>
<dbReference type="GO" id="GO:0051260">
    <property type="term" value="P:protein homooligomerization"/>
    <property type="evidence" value="ECO:0007669"/>
    <property type="project" value="InterPro"/>
</dbReference>
<dbReference type="PANTHER" id="PTHR11145">
    <property type="entry name" value="BTB/POZ DOMAIN-CONTAINING ADAPTER FOR CUL3-MEDIATED RHOA DEGRADATION PROTEIN FAMILY MEMBER"/>
    <property type="match status" value="1"/>
</dbReference>
<name>A0A1W0A8R6_9STRA</name>
<dbReference type="InterPro" id="IPR000210">
    <property type="entry name" value="BTB/POZ_dom"/>
</dbReference>
<dbReference type="Proteomes" id="UP000243217">
    <property type="component" value="Unassembled WGS sequence"/>
</dbReference>